<keyword evidence="3" id="KW-1185">Reference proteome</keyword>
<gene>
    <name evidence="2" type="ORF">SAMN02745157_1439</name>
</gene>
<proteinExistence type="predicted"/>
<dbReference type="AlphaFoldDB" id="A0A1M4Y6Q8"/>
<evidence type="ECO:0000313" key="3">
    <source>
        <dbReference type="Proteomes" id="UP000184485"/>
    </source>
</evidence>
<sequence length="81" mass="9062">MDDTKAKESVDMQATDGGRTHRRLSETALNAIYGRMNVLGARTNVVAMEIEQTIDKLTDLHVERTSIRRDLEALGADLTKF</sequence>
<dbReference type="STRING" id="1122133.SAMN02745157_1439"/>
<feature type="compositionally biased region" description="Basic and acidic residues" evidence="1">
    <location>
        <begin position="1"/>
        <end position="10"/>
    </location>
</feature>
<dbReference type="RefSeq" id="WP_073051979.1">
    <property type="nucleotide sequence ID" value="NZ_FQUP01000001.1"/>
</dbReference>
<reference evidence="2 3" key="1">
    <citation type="submission" date="2016-11" db="EMBL/GenBank/DDBJ databases">
        <authorList>
            <person name="Jaros S."/>
            <person name="Januszkiewicz K."/>
            <person name="Wedrychowicz H."/>
        </authorList>
    </citation>
    <scope>NUCLEOTIDE SEQUENCE [LARGE SCALE GENOMIC DNA]</scope>
    <source>
        <strain evidence="2 3">DSM 19436</strain>
    </source>
</reference>
<accession>A0A1M4Y6Q8</accession>
<feature type="region of interest" description="Disordered" evidence="1">
    <location>
        <begin position="1"/>
        <end position="21"/>
    </location>
</feature>
<dbReference type="EMBL" id="FQUP01000001">
    <property type="protein sequence ID" value="SHF01359.1"/>
    <property type="molecule type" value="Genomic_DNA"/>
</dbReference>
<protein>
    <submittedName>
        <fullName evidence="2">Uncharacterized protein</fullName>
    </submittedName>
</protein>
<name>A0A1M4Y6Q8_9HYPH</name>
<evidence type="ECO:0000313" key="2">
    <source>
        <dbReference type="EMBL" id="SHF01359.1"/>
    </source>
</evidence>
<dbReference type="Proteomes" id="UP000184485">
    <property type="component" value="Unassembled WGS sequence"/>
</dbReference>
<organism evidence="2 3">
    <name type="scientific">Kaistia soli DSM 19436</name>
    <dbReference type="NCBI Taxonomy" id="1122133"/>
    <lineage>
        <taxon>Bacteria</taxon>
        <taxon>Pseudomonadati</taxon>
        <taxon>Pseudomonadota</taxon>
        <taxon>Alphaproteobacteria</taxon>
        <taxon>Hyphomicrobiales</taxon>
        <taxon>Kaistiaceae</taxon>
        <taxon>Kaistia</taxon>
    </lineage>
</organism>
<evidence type="ECO:0000256" key="1">
    <source>
        <dbReference type="SAM" id="MobiDB-lite"/>
    </source>
</evidence>